<keyword evidence="2" id="KW-1185">Reference proteome</keyword>
<dbReference type="EMBL" id="OX459956">
    <property type="protein sequence ID" value="CAI9162000.1"/>
    <property type="molecule type" value="Genomic_DNA"/>
</dbReference>
<evidence type="ECO:0000313" key="1">
    <source>
        <dbReference type="EMBL" id="CAI9162000.1"/>
    </source>
</evidence>
<gene>
    <name evidence="1" type="ORF">MRATA1EN1_LOCUS10962</name>
</gene>
<dbReference type="Proteomes" id="UP001176941">
    <property type="component" value="Chromosome 20"/>
</dbReference>
<proteinExistence type="predicted"/>
<accession>A0ABN8YKA3</accession>
<sequence>MPPQRRLLSITWSAGICGPPPAPTSLWASPGQRCGPGGCEPNFSTNCPRRKSRDPNVCRRCKTAVAAMPSSGMPMPSQDECGKTQDAKEALAVLEKHLNQAFQTCMP</sequence>
<reference evidence="1" key="1">
    <citation type="submission" date="2023-04" db="EMBL/GenBank/DDBJ databases">
        <authorList>
            <consortium name="ELIXIR-Norway"/>
        </authorList>
    </citation>
    <scope>NUCLEOTIDE SEQUENCE [LARGE SCALE GENOMIC DNA]</scope>
</reference>
<protein>
    <submittedName>
        <fullName evidence="1">Uncharacterized protein</fullName>
    </submittedName>
</protein>
<organism evidence="1 2">
    <name type="scientific">Rangifer tarandus platyrhynchus</name>
    <name type="common">Svalbard reindeer</name>
    <dbReference type="NCBI Taxonomy" id="3082113"/>
    <lineage>
        <taxon>Eukaryota</taxon>
        <taxon>Metazoa</taxon>
        <taxon>Chordata</taxon>
        <taxon>Craniata</taxon>
        <taxon>Vertebrata</taxon>
        <taxon>Euteleostomi</taxon>
        <taxon>Mammalia</taxon>
        <taxon>Eutheria</taxon>
        <taxon>Laurasiatheria</taxon>
        <taxon>Artiodactyla</taxon>
        <taxon>Ruminantia</taxon>
        <taxon>Pecora</taxon>
        <taxon>Cervidae</taxon>
        <taxon>Odocoileinae</taxon>
        <taxon>Rangifer</taxon>
    </lineage>
</organism>
<name>A0ABN8YKA3_RANTA</name>
<evidence type="ECO:0000313" key="2">
    <source>
        <dbReference type="Proteomes" id="UP001176941"/>
    </source>
</evidence>